<evidence type="ECO:0000259" key="18">
    <source>
        <dbReference type="Pfam" id="PF00578"/>
    </source>
</evidence>
<name>M8AUD0_TRIUA</name>
<dbReference type="EMBL" id="KD054506">
    <property type="protein sequence ID" value="EMS64599.1"/>
    <property type="molecule type" value="Genomic_DNA"/>
</dbReference>
<evidence type="ECO:0000256" key="7">
    <source>
        <dbReference type="ARBA" id="ARBA00022862"/>
    </source>
</evidence>
<evidence type="ECO:0000256" key="16">
    <source>
        <dbReference type="ARBA" id="ARBA00042163"/>
    </source>
</evidence>
<comment type="catalytic activity">
    <reaction evidence="17">
        <text>a hydroperoxide + [thioredoxin]-dithiol = an alcohol + [thioredoxin]-disulfide + H2O</text>
        <dbReference type="Rhea" id="RHEA:62620"/>
        <dbReference type="Rhea" id="RHEA-COMP:10698"/>
        <dbReference type="Rhea" id="RHEA-COMP:10700"/>
        <dbReference type="ChEBI" id="CHEBI:15377"/>
        <dbReference type="ChEBI" id="CHEBI:29950"/>
        <dbReference type="ChEBI" id="CHEBI:30879"/>
        <dbReference type="ChEBI" id="CHEBI:35924"/>
        <dbReference type="ChEBI" id="CHEBI:50058"/>
        <dbReference type="EC" id="1.11.1.24"/>
    </reaction>
</comment>
<comment type="similarity">
    <text evidence="15">Belongs to the peroxiredoxin family. BCP/PrxQ subfamily.</text>
</comment>
<evidence type="ECO:0000256" key="14">
    <source>
        <dbReference type="ARBA" id="ARBA00037420"/>
    </source>
</evidence>
<dbReference type="Gene3D" id="3.40.30.10">
    <property type="entry name" value="Glutaredoxin"/>
    <property type="match status" value="1"/>
</dbReference>
<comment type="subcellular location">
    <subcellularLocation>
        <location evidence="1">Plastid</location>
        <location evidence="1">Chloroplast thylakoid lumen</location>
    </subcellularLocation>
</comment>
<evidence type="ECO:0000256" key="8">
    <source>
        <dbReference type="ARBA" id="ARBA00022946"/>
    </source>
</evidence>
<evidence type="ECO:0000256" key="17">
    <source>
        <dbReference type="ARBA" id="ARBA00049091"/>
    </source>
</evidence>
<evidence type="ECO:0000256" key="2">
    <source>
        <dbReference type="ARBA" id="ARBA00011245"/>
    </source>
</evidence>
<evidence type="ECO:0000256" key="15">
    <source>
        <dbReference type="ARBA" id="ARBA00038489"/>
    </source>
</evidence>
<dbReference type="GO" id="GO:0140824">
    <property type="term" value="F:thioredoxin-dependent peroxiredoxin activity"/>
    <property type="evidence" value="ECO:0007669"/>
    <property type="project" value="UniProtKB-EC"/>
</dbReference>
<evidence type="ECO:0000256" key="4">
    <source>
        <dbReference type="ARBA" id="ARBA00022528"/>
    </source>
</evidence>
<reference evidence="19" key="1">
    <citation type="journal article" date="2013" name="Nature">
        <title>Draft genome of the wheat A-genome progenitor Triticum urartu.</title>
        <authorList>
            <person name="Ling H.Q."/>
            <person name="Zhao S."/>
            <person name="Liu D."/>
            <person name="Wang J."/>
            <person name="Sun H."/>
            <person name="Zhang C."/>
            <person name="Fan H."/>
            <person name="Li D."/>
            <person name="Dong L."/>
            <person name="Tao Y."/>
            <person name="Gao C."/>
            <person name="Wu H."/>
            <person name="Li Y."/>
            <person name="Cui Y."/>
            <person name="Guo X."/>
            <person name="Zheng S."/>
            <person name="Wang B."/>
            <person name="Yu K."/>
            <person name="Liang Q."/>
            <person name="Yang W."/>
            <person name="Lou X."/>
            <person name="Chen J."/>
            <person name="Feng M."/>
            <person name="Jian J."/>
            <person name="Zhang X."/>
            <person name="Luo G."/>
            <person name="Jiang Y."/>
            <person name="Liu J."/>
            <person name="Wang Z."/>
            <person name="Sha Y."/>
            <person name="Zhang B."/>
            <person name="Wu H."/>
            <person name="Tang D."/>
            <person name="Shen Q."/>
            <person name="Xue P."/>
            <person name="Zou S."/>
            <person name="Wang X."/>
            <person name="Liu X."/>
            <person name="Wang F."/>
            <person name="Yang Y."/>
            <person name="An X."/>
            <person name="Dong Z."/>
            <person name="Zhang K."/>
            <person name="Zhang X."/>
            <person name="Luo M.C."/>
            <person name="Dvorak J."/>
            <person name="Tong Y."/>
            <person name="Wang J."/>
            <person name="Yang H."/>
            <person name="Li Z."/>
            <person name="Wang D."/>
            <person name="Zhang A."/>
            <person name="Wang J."/>
        </authorList>
    </citation>
    <scope>NUCLEOTIDE SEQUENCE</scope>
</reference>
<keyword evidence="7" id="KW-0049">Antioxidant</keyword>
<keyword evidence="12" id="KW-0676">Redox-active center</keyword>
<evidence type="ECO:0000256" key="6">
    <source>
        <dbReference type="ARBA" id="ARBA00022640"/>
    </source>
</evidence>
<evidence type="ECO:0000313" key="19">
    <source>
        <dbReference type="EMBL" id="EMS64599.1"/>
    </source>
</evidence>
<keyword evidence="11" id="KW-1015">Disulfide bond</keyword>
<dbReference type="CDD" id="cd03017">
    <property type="entry name" value="PRX_BCP"/>
    <property type="match status" value="1"/>
</dbReference>
<evidence type="ECO:0000256" key="3">
    <source>
        <dbReference type="ARBA" id="ARBA00013017"/>
    </source>
</evidence>
<evidence type="ECO:0000256" key="10">
    <source>
        <dbReference type="ARBA" id="ARBA00023078"/>
    </source>
</evidence>
<comment type="function">
    <text evidence="14">Thiol-specific peroxidase that catalyzes the reduction of hydrogen peroxide and organic hydroperoxides to water and alcohols, respectively. Plays a role in cell protection against oxidative stress by detoxifying peroxides.</text>
</comment>
<keyword evidence="9" id="KW-0560">Oxidoreductase</keyword>
<dbReference type="FunFam" id="3.40.30.10:FF:000122">
    <property type="entry name" value="Peroxiredoxin Q chloroplastic"/>
    <property type="match status" value="1"/>
</dbReference>
<accession>M8AUD0</accession>
<evidence type="ECO:0000256" key="12">
    <source>
        <dbReference type="ARBA" id="ARBA00023284"/>
    </source>
</evidence>
<dbReference type="GO" id="GO:0009543">
    <property type="term" value="C:chloroplast thylakoid lumen"/>
    <property type="evidence" value="ECO:0007669"/>
    <property type="project" value="UniProtKB-SubCell"/>
</dbReference>
<organism evidence="19">
    <name type="scientific">Triticum urartu</name>
    <name type="common">Red wild einkorn</name>
    <name type="synonym">Crithodium urartu</name>
    <dbReference type="NCBI Taxonomy" id="4572"/>
    <lineage>
        <taxon>Eukaryota</taxon>
        <taxon>Viridiplantae</taxon>
        <taxon>Streptophyta</taxon>
        <taxon>Embryophyta</taxon>
        <taxon>Tracheophyta</taxon>
        <taxon>Spermatophyta</taxon>
        <taxon>Magnoliopsida</taxon>
        <taxon>Liliopsida</taxon>
        <taxon>Poales</taxon>
        <taxon>Poaceae</taxon>
        <taxon>BOP clade</taxon>
        <taxon>Pooideae</taxon>
        <taxon>Triticodae</taxon>
        <taxon>Triticeae</taxon>
        <taxon>Triticinae</taxon>
        <taxon>Triticum</taxon>
    </lineage>
</organism>
<feature type="domain" description="Alkyl hydroperoxide reductase subunit C/ Thiol specific antioxidant" evidence="18">
    <location>
        <begin position="111"/>
        <end position="207"/>
    </location>
</feature>
<dbReference type="PANTHER" id="PTHR36049:SF3">
    <property type="match status" value="1"/>
</dbReference>
<evidence type="ECO:0000256" key="9">
    <source>
        <dbReference type="ARBA" id="ARBA00023002"/>
    </source>
</evidence>
<gene>
    <name evidence="19" type="ORF">TRIUR3_07873</name>
</gene>
<dbReference type="SUPFAM" id="SSF52833">
    <property type="entry name" value="Thioredoxin-like"/>
    <property type="match status" value="1"/>
</dbReference>
<dbReference type="EC" id="1.11.1.24" evidence="3"/>
<keyword evidence="5" id="KW-0575">Peroxidase</keyword>
<keyword evidence="8" id="KW-0809">Transit peptide</keyword>
<evidence type="ECO:0000256" key="5">
    <source>
        <dbReference type="ARBA" id="ARBA00022559"/>
    </source>
</evidence>
<evidence type="ECO:0000256" key="13">
    <source>
        <dbReference type="ARBA" id="ARBA00032824"/>
    </source>
</evidence>
<dbReference type="STRING" id="4572.M8AUD0"/>
<dbReference type="InterPro" id="IPR000866">
    <property type="entry name" value="AhpC/TSA"/>
</dbReference>
<proteinExistence type="inferred from homology"/>
<comment type="subunit">
    <text evidence="2">Monomer.</text>
</comment>
<dbReference type="Pfam" id="PF00578">
    <property type="entry name" value="AhpC-TSA"/>
    <property type="match status" value="1"/>
</dbReference>
<dbReference type="AlphaFoldDB" id="M8AUD0"/>
<keyword evidence="4" id="KW-0150">Chloroplast</keyword>
<dbReference type="eggNOG" id="KOG0855">
    <property type="taxonomic scope" value="Eukaryota"/>
</dbReference>
<keyword evidence="6" id="KW-0934">Plastid</keyword>
<sequence length="228" mass="24857">MTIPSEEIMEAATPRRQQPIEEEAVANGGGRTCELPTWALIGGITVGVALALALSVDAGPAMALGPEGPLLEEFWDNMRRYGLYALTVSTGFAWALVQPIYELLRNPITAVLIIVVMAGGAVLTVQACAFRDSYEKYKKAGAEVIGISGDDAASHKAFAKKYRLPFTLLSDEGNKVRKEWGVPSDLFGTLPGRQTYVLDKKGVVQYIYNNQFQPEKHIGETLKIIQNL</sequence>
<keyword evidence="10" id="KW-0793">Thylakoid</keyword>
<dbReference type="PANTHER" id="PTHR36049">
    <property type="entry name" value="TRANSMEMBRANE PROTEIN"/>
    <property type="match status" value="1"/>
</dbReference>
<evidence type="ECO:0000256" key="11">
    <source>
        <dbReference type="ARBA" id="ARBA00023157"/>
    </source>
</evidence>
<evidence type="ECO:0000256" key="1">
    <source>
        <dbReference type="ARBA" id="ARBA00004456"/>
    </source>
</evidence>
<protein>
    <recommendedName>
        <fullName evidence="3">thioredoxin-dependent peroxiredoxin</fullName>
        <ecNumber evidence="3">1.11.1.24</ecNumber>
    </recommendedName>
    <alternativeName>
        <fullName evidence="13">Thioredoxin peroxidase</fullName>
    </alternativeName>
    <alternativeName>
        <fullName evidence="16">Thioredoxin-dependent peroxiredoxin Q</fullName>
    </alternativeName>
</protein>
<dbReference type="InterPro" id="IPR036249">
    <property type="entry name" value="Thioredoxin-like_sf"/>
</dbReference>